<dbReference type="AlphaFoldDB" id="I2GRK5"/>
<feature type="compositionally biased region" description="Basic residues" evidence="1">
    <location>
        <begin position="453"/>
        <end position="466"/>
    </location>
</feature>
<organism evidence="3 4">
    <name type="scientific">Fibrisoma limi BUZ 3</name>
    <dbReference type="NCBI Taxonomy" id="1185876"/>
    <lineage>
        <taxon>Bacteria</taxon>
        <taxon>Pseudomonadati</taxon>
        <taxon>Bacteroidota</taxon>
        <taxon>Cytophagia</taxon>
        <taxon>Cytophagales</taxon>
        <taxon>Spirosomataceae</taxon>
        <taxon>Fibrisoma</taxon>
    </lineage>
</organism>
<protein>
    <recommendedName>
        <fullName evidence="2">MobA/VirD2-like nuclease domain-containing protein</fullName>
    </recommendedName>
</protein>
<feature type="compositionally biased region" description="Basic and acidic residues" evidence="1">
    <location>
        <begin position="357"/>
        <end position="369"/>
    </location>
</feature>
<evidence type="ECO:0000313" key="3">
    <source>
        <dbReference type="EMBL" id="CCH56533.1"/>
    </source>
</evidence>
<dbReference type="InterPro" id="IPR005094">
    <property type="entry name" value="Endonuclease_MobA/VirD2"/>
</dbReference>
<gene>
    <name evidence="3" type="ORF">BN8_05879</name>
</gene>
<reference evidence="3 4" key="1">
    <citation type="journal article" date="2012" name="J. Bacteriol.">
        <title>Genome Sequence of the Filamentous Bacterium Fibrisoma limi BUZ 3T.</title>
        <authorList>
            <person name="Filippini M."/>
            <person name="Qi W."/>
            <person name="Jaenicke S."/>
            <person name="Goesmann A."/>
            <person name="Smits T.H."/>
            <person name="Bagheri H.C."/>
        </authorList>
    </citation>
    <scope>NUCLEOTIDE SEQUENCE [LARGE SCALE GENOMIC DNA]</scope>
    <source>
        <strain evidence="4">BUZ 3T</strain>
    </source>
</reference>
<feature type="domain" description="MobA/VirD2-like nuclease" evidence="2">
    <location>
        <begin position="45"/>
        <end position="148"/>
    </location>
</feature>
<name>I2GRK5_9BACT</name>
<comment type="caution">
    <text evidence="3">The sequence shown here is derived from an EMBL/GenBank/DDBJ whole genome shotgun (WGS) entry which is preliminary data.</text>
</comment>
<feature type="region of interest" description="Disordered" evidence="1">
    <location>
        <begin position="394"/>
        <end position="466"/>
    </location>
</feature>
<evidence type="ECO:0000259" key="2">
    <source>
        <dbReference type="Pfam" id="PF03432"/>
    </source>
</evidence>
<sequence>MVIRGNIRGNGQQLGAYLLREGGNDQIRILDVAGRANATDAYLHQTLYAMSLTAELTKSQKGLFHAQINPAYAEDRRMTDADWFKAADILGKELGYEGQRRVIVLHTKKNRTHAHVVFERYDQKTGRVIDNKFSRLAQDRARKEMERVFNHQPTPHRNQHRPELKEKLTTLWQETETGVEFMQKVQESGYLLAEGVPRHPFMVVDENGRSFDLVRQLKGVRIKEVRERMRHVDLIPEKEAIELMRQRQEGGSDASKAERQSDHDMAKRTAAAFWDNKQDSTENTEAQSRQRMRRVAASFLQSADEMTKDVEDDSPEKKKNLAGAYNSNGDELTASRQDRGEKQQPKNGTDLAEQDIEQAKTHQATREKPWATLQAFMQAEDEILVDTRLARDRQRRQDNARQFFDNQDALNADQTQPDQITHPATSSTDHAEPTGTWPDDERVQKLMQEQKESRKRNQQRGKRRSR</sequence>
<evidence type="ECO:0000313" key="4">
    <source>
        <dbReference type="Proteomes" id="UP000009309"/>
    </source>
</evidence>
<feature type="compositionally biased region" description="Basic and acidic residues" evidence="1">
    <location>
        <begin position="439"/>
        <end position="452"/>
    </location>
</feature>
<feature type="region of interest" description="Disordered" evidence="1">
    <location>
        <begin position="245"/>
        <end position="373"/>
    </location>
</feature>
<accession>I2GRK5</accession>
<dbReference type="STRING" id="1185876.BN8_05879"/>
<feature type="compositionally biased region" description="Basic and acidic residues" evidence="1">
    <location>
        <begin position="245"/>
        <end position="267"/>
    </location>
</feature>
<feature type="compositionally biased region" description="Polar residues" evidence="1">
    <location>
        <begin position="408"/>
        <end position="428"/>
    </location>
</feature>
<dbReference type="EMBL" id="CAIT01000009">
    <property type="protein sequence ID" value="CCH56533.1"/>
    <property type="molecule type" value="Genomic_DNA"/>
</dbReference>
<dbReference type="RefSeq" id="WP_009285098.1">
    <property type="nucleotide sequence ID" value="NZ_CAIT01000009.1"/>
</dbReference>
<proteinExistence type="predicted"/>
<evidence type="ECO:0000256" key="1">
    <source>
        <dbReference type="SAM" id="MobiDB-lite"/>
    </source>
</evidence>
<dbReference type="eggNOG" id="COG0612">
    <property type="taxonomic scope" value="Bacteria"/>
</dbReference>
<dbReference type="OrthoDB" id="1826980at2"/>
<feature type="compositionally biased region" description="Basic and acidic residues" evidence="1">
    <location>
        <begin position="305"/>
        <end position="319"/>
    </location>
</feature>
<dbReference type="Proteomes" id="UP000009309">
    <property type="component" value="Unassembled WGS sequence"/>
</dbReference>
<dbReference type="Pfam" id="PF03432">
    <property type="entry name" value="Relaxase"/>
    <property type="match status" value="1"/>
</dbReference>
<keyword evidence="4" id="KW-1185">Reference proteome</keyword>